<dbReference type="EMBL" id="BRYA01000297">
    <property type="protein sequence ID" value="GMI46423.1"/>
    <property type="molecule type" value="Genomic_DNA"/>
</dbReference>
<organism evidence="2 3">
    <name type="scientific">Triparma columacea</name>
    <dbReference type="NCBI Taxonomy" id="722753"/>
    <lineage>
        <taxon>Eukaryota</taxon>
        <taxon>Sar</taxon>
        <taxon>Stramenopiles</taxon>
        <taxon>Ochrophyta</taxon>
        <taxon>Bolidophyceae</taxon>
        <taxon>Parmales</taxon>
        <taxon>Triparmaceae</taxon>
        <taxon>Triparma</taxon>
    </lineage>
</organism>
<comment type="caution">
    <text evidence="2">The sequence shown here is derived from an EMBL/GenBank/DDBJ whole genome shotgun (WGS) entry which is preliminary data.</text>
</comment>
<reference evidence="3" key="1">
    <citation type="journal article" date="2023" name="Commun. Biol.">
        <title>Genome analysis of Parmales, the sister group of diatoms, reveals the evolutionary specialization of diatoms from phago-mixotrophs to photoautotrophs.</title>
        <authorList>
            <person name="Ban H."/>
            <person name="Sato S."/>
            <person name="Yoshikawa S."/>
            <person name="Yamada K."/>
            <person name="Nakamura Y."/>
            <person name="Ichinomiya M."/>
            <person name="Sato N."/>
            <person name="Blanc-Mathieu R."/>
            <person name="Endo H."/>
            <person name="Kuwata A."/>
            <person name="Ogata H."/>
        </authorList>
    </citation>
    <scope>NUCLEOTIDE SEQUENCE [LARGE SCALE GENOMIC DNA]</scope>
</reference>
<feature type="region of interest" description="Disordered" evidence="1">
    <location>
        <begin position="580"/>
        <end position="612"/>
    </location>
</feature>
<dbReference type="AlphaFoldDB" id="A0A9W7LDX2"/>
<protein>
    <submittedName>
        <fullName evidence="2">Uncharacterized protein</fullName>
    </submittedName>
</protein>
<evidence type="ECO:0000313" key="2">
    <source>
        <dbReference type="EMBL" id="GMI46423.1"/>
    </source>
</evidence>
<feature type="compositionally biased region" description="Basic and acidic residues" evidence="1">
    <location>
        <begin position="11"/>
        <end position="20"/>
    </location>
</feature>
<evidence type="ECO:0000313" key="3">
    <source>
        <dbReference type="Proteomes" id="UP001165065"/>
    </source>
</evidence>
<proteinExistence type="predicted"/>
<feature type="compositionally biased region" description="Polar residues" evidence="1">
    <location>
        <begin position="1"/>
        <end position="10"/>
    </location>
</feature>
<feature type="region of interest" description="Disordered" evidence="1">
    <location>
        <begin position="45"/>
        <end position="64"/>
    </location>
</feature>
<accession>A0A9W7LDX2</accession>
<dbReference type="Proteomes" id="UP001165065">
    <property type="component" value="Unassembled WGS sequence"/>
</dbReference>
<sequence>MDMRTSFWQSQRDEGELDRLLKKRDRKHGAGDKRGEFAAFARSYHGDNSNVEGGDSEFEEGGEFHDPSLELSPLASKRVLPIHLPQLPSDLSKDTEKDFGGFKYMVVSHSSMRAFNYLKDRADCVLWLTALAERAKEQQDVPWRHTQFWLARKGDNARRQFETKEEALAGLWKMGQKVLTHEKGGKKVNFEILYEWGSYALYRDSVKDELEDMARKAHGQWYRRDDLQRDTAFRAQRALQHQITSHLEVQVLLEEAGQKQLRAYLGSWMKVHEAHRWLIDKGLKAWRTQMRHAAMQREAQGWLESLATQAVGREMLKLRSEARAKAKEKALEKGLMVIKTLGNLENMTVKEVGEVVRRTSNVKDFNNLEEFENVRRGGKRGRRPKKERRYDVDDEILAFTTETGMAMGRVGRPQDDDGSPTSIYQRQFGGRSIGGASTGAKSRSPSPTIQTLKLLELTEEELGGVNRDSDRRDQDSMDMLLSSSAADGLMKKSGVLNAQYATKDVGRTVDDWSAFNKIHIPPTINRGHSGGLKAAKATYLREMKSMTHSGSMGKLRVGDPANMPYEFSLKGRIKSLQNSGMEAVSPKHAIGQGEWRRGSEGRPISPSDFFKK</sequence>
<gene>
    <name evidence="2" type="ORF">TrCOL_g1220</name>
</gene>
<feature type="region of interest" description="Disordered" evidence="1">
    <location>
        <begin position="427"/>
        <end position="447"/>
    </location>
</feature>
<feature type="region of interest" description="Disordered" evidence="1">
    <location>
        <begin position="1"/>
        <end position="34"/>
    </location>
</feature>
<dbReference type="OrthoDB" id="194168at2759"/>
<evidence type="ECO:0000256" key="1">
    <source>
        <dbReference type="SAM" id="MobiDB-lite"/>
    </source>
</evidence>
<name>A0A9W7LDX2_9STRA</name>
<keyword evidence="3" id="KW-1185">Reference proteome</keyword>